<name>A0AAE0ML26_9PEZI</name>
<proteinExistence type="predicted"/>
<evidence type="ECO:0000256" key="1">
    <source>
        <dbReference type="SAM" id="MobiDB-lite"/>
    </source>
</evidence>
<dbReference type="AlphaFoldDB" id="A0AAE0ML26"/>
<dbReference type="GeneID" id="87860789"/>
<evidence type="ECO:0000313" key="3">
    <source>
        <dbReference type="EMBL" id="KAK3335044.1"/>
    </source>
</evidence>
<feature type="transmembrane region" description="Helical" evidence="2">
    <location>
        <begin position="131"/>
        <end position="149"/>
    </location>
</feature>
<keyword evidence="4" id="KW-1185">Reference proteome</keyword>
<evidence type="ECO:0000256" key="2">
    <source>
        <dbReference type="SAM" id="Phobius"/>
    </source>
</evidence>
<sequence>MQPRLVLRFTLGLVLGTSIAITIPRAENGTLQQRTTIYFPGPIPGRSDARAVHDVQVPAELASRSSSDATTTALLVRGDENGDNSSNNGKGASKRSASAVEATPGTKSDKSDPKEVAEAVTKDTFALIGKIALGVLIPVIICVVVVVWYKHHKKGVKKELENLKSMRQKGWYGSDGSFTTSKYRSRRMV</sequence>
<dbReference type="Proteomes" id="UP001278500">
    <property type="component" value="Unassembled WGS sequence"/>
</dbReference>
<keyword evidence="2" id="KW-0812">Transmembrane</keyword>
<keyword evidence="2" id="KW-0472">Membrane</keyword>
<feature type="region of interest" description="Disordered" evidence="1">
    <location>
        <begin position="77"/>
        <end position="115"/>
    </location>
</feature>
<dbReference type="RefSeq" id="XP_062677210.1">
    <property type="nucleotide sequence ID" value="XM_062823635.1"/>
</dbReference>
<protein>
    <submittedName>
        <fullName evidence="3">Uncharacterized protein</fullName>
    </submittedName>
</protein>
<comment type="caution">
    <text evidence="3">The sequence shown here is derived from an EMBL/GenBank/DDBJ whole genome shotgun (WGS) entry which is preliminary data.</text>
</comment>
<accession>A0AAE0ML26</accession>
<dbReference type="EMBL" id="JAUEPP010000009">
    <property type="protein sequence ID" value="KAK3335044.1"/>
    <property type="molecule type" value="Genomic_DNA"/>
</dbReference>
<organism evidence="3 4">
    <name type="scientific">Neurospora tetraspora</name>
    <dbReference type="NCBI Taxonomy" id="94610"/>
    <lineage>
        <taxon>Eukaryota</taxon>
        <taxon>Fungi</taxon>
        <taxon>Dikarya</taxon>
        <taxon>Ascomycota</taxon>
        <taxon>Pezizomycotina</taxon>
        <taxon>Sordariomycetes</taxon>
        <taxon>Sordariomycetidae</taxon>
        <taxon>Sordariales</taxon>
        <taxon>Sordariaceae</taxon>
        <taxon>Neurospora</taxon>
    </lineage>
</organism>
<reference evidence="3" key="1">
    <citation type="journal article" date="2023" name="Mol. Phylogenet. Evol.">
        <title>Genome-scale phylogeny and comparative genomics of the fungal order Sordariales.</title>
        <authorList>
            <person name="Hensen N."/>
            <person name="Bonometti L."/>
            <person name="Westerberg I."/>
            <person name="Brannstrom I.O."/>
            <person name="Guillou S."/>
            <person name="Cros-Aarteil S."/>
            <person name="Calhoun S."/>
            <person name="Haridas S."/>
            <person name="Kuo A."/>
            <person name="Mondo S."/>
            <person name="Pangilinan J."/>
            <person name="Riley R."/>
            <person name="LaButti K."/>
            <person name="Andreopoulos B."/>
            <person name="Lipzen A."/>
            <person name="Chen C."/>
            <person name="Yan M."/>
            <person name="Daum C."/>
            <person name="Ng V."/>
            <person name="Clum A."/>
            <person name="Steindorff A."/>
            <person name="Ohm R.A."/>
            <person name="Martin F."/>
            <person name="Silar P."/>
            <person name="Natvig D.O."/>
            <person name="Lalanne C."/>
            <person name="Gautier V."/>
            <person name="Ament-Velasquez S.L."/>
            <person name="Kruys A."/>
            <person name="Hutchinson M.I."/>
            <person name="Powell A.J."/>
            <person name="Barry K."/>
            <person name="Miller A.N."/>
            <person name="Grigoriev I.V."/>
            <person name="Debuchy R."/>
            <person name="Gladieux P."/>
            <person name="Hiltunen Thoren M."/>
            <person name="Johannesson H."/>
        </authorList>
    </citation>
    <scope>NUCLEOTIDE SEQUENCE</scope>
    <source>
        <strain evidence="3">CBS 560.94</strain>
    </source>
</reference>
<keyword evidence="2" id="KW-1133">Transmembrane helix</keyword>
<evidence type="ECO:0000313" key="4">
    <source>
        <dbReference type="Proteomes" id="UP001278500"/>
    </source>
</evidence>
<gene>
    <name evidence="3" type="ORF">B0H65DRAFT_340521</name>
</gene>
<feature type="compositionally biased region" description="Low complexity" evidence="1">
    <location>
        <begin position="83"/>
        <end position="96"/>
    </location>
</feature>
<reference evidence="3" key="2">
    <citation type="submission" date="2023-06" db="EMBL/GenBank/DDBJ databases">
        <authorList>
            <consortium name="Lawrence Berkeley National Laboratory"/>
            <person name="Haridas S."/>
            <person name="Hensen N."/>
            <person name="Bonometti L."/>
            <person name="Westerberg I."/>
            <person name="Brannstrom I.O."/>
            <person name="Guillou S."/>
            <person name="Cros-Aarteil S."/>
            <person name="Calhoun S."/>
            <person name="Kuo A."/>
            <person name="Mondo S."/>
            <person name="Pangilinan J."/>
            <person name="Riley R."/>
            <person name="Labutti K."/>
            <person name="Andreopoulos B."/>
            <person name="Lipzen A."/>
            <person name="Chen C."/>
            <person name="Yanf M."/>
            <person name="Daum C."/>
            <person name="Ng V."/>
            <person name="Clum A."/>
            <person name="Steindorff A."/>
            <person name="Ohm R."/>
            <person name="Martin F."/>
            <person name="Silar P."/>
            <person name="Natvig D."/>
            <person name="Lalanne C."/>
            <person name="Gautier V."/>
            <person name="Ament-Velasquez S.L."/>
            <person name="Kruys A."/>
            <person name="Hutchinson M.I."/>
            <person name="Powell A.J."/>
            <person name="Barry K."/>
            <person name="Miller A.N."/>
            <person name="Grigoriev I.V."/>
            <person name="Debuchy R."/>
            <person name="Gladieux P."/>
            <person name="Thoren M.H."/>
            <person name="Johannesson H."/>
        </authorList>
    </citation>
    <scope>NUCLEOTIDE SEQUENCE</scope>
    <source>
        <strain evidence="3">CBS 560.94</strain>
    </source>
</reference>